<comment type="caution">
    <text evidence="1">The sequence shown here is derived from an EMBL/GenBank/DDBJ whole genome shotgun (WGS) entry which is preliminary data.</text>
</comment>
<evidence type="ECO:0000313" key="2">
    <source>
        <dbReference type="Proteomes" id="UP000796761"/>
    </source>
</evidence>
<dbReference type="AlphaFoldDB" id="A0A8K1G9B7"/>
<protein>
    <submittedName>
        <fullName evidence="1">Uncharacterized protein</fullName>
    </submittedName>
</protein>
<dbReference type="Proteomes" id="UP000796761">
    <property type="component" value="Unassembled WGS sequence"/>
</dbReference>
<organism evidence="1 2">
    <name type="scientific">Zosterops borbonicus</name>
    <dbReference type="NCBI Taxonomy" id="364589"/>
    <lineage>
        <taxon>Eukaryota</taxon>
        <taxon>Metazoa</taxon>
        <taxon>Chordata</taxon>
        <taxon>Craniata</taxon>
        <taxon>Vertebrata</taxon>
        <taxon>Euteleostomi</taxon>
        <taxon>Archelosauria</taxon>
        <taxon>Archosauria</taxon>
        <taxon>Dinosauria</taxon>
        <taxon>Saurischia</taxon>
        <taxon>Theropoda</taxon>
        <taxon>Coelurosauria</taxon>
        <taxon>Aves</taxon>
        <taxon>Neognathae</taxon>
        <taxon>Neoaves</taxon>
        <taxon>Telluraves</taxon>
        <taxon>Australaves</taxon>
        <taxon>Passeriformes</taxon>
        <taxon>Sylvioidea</taxon>
        <taxon>Zosteropidae</taxon>
        <taxon>Zosterops</taxon>
    </lineage>
</organism>
<name>A0A8K1G9B7_9PASS</name>
<sequence>MDLLEWVQKGHYLCHDEKKRLWGGIIMALQYLKRTYRQDGARLCTRSPPPYYSHKTTFSLVTFKTFTEKGAMGIRSRKNLQRIPKWVMLEETTGFGVVWSNLPAQAESSLSKLSRIVFRRFSNREEIPHPL</sequence>
<gene>
    <name evidence="1" type="ORF">HGM15179_012725</name>
</gene>
<accession>A0A8K1G9B7</accession>
<dbReference type="EMBL" id="SWJQ01000441">
    <property type="protein sequence ID" value="TRZ14384.1"/>
    <property type="molecule type" value="Genomic_DNA"/>
</dbReference>
<keyword evidence="2" id="KW-1185">Reference proteome</keyword>
<reference evidence="1" key="1">
    <citation type="submission" date="2019-04" db="EMBL/GenBank/DDBJ databases">
        <title>Genome assembly of Zosterops borbonicus 15179.</title>
        <authorList>
            <person name="Leroy T."/>
            <person name="Anselmetti Y."/>
            <person name="Tilak M.-K."/>
            <person name="Nabholz B."/>
        </authorList>
    </citation>
    <scope>NUCLEOTIDE SEQUENCE</scope>
    <source>
        <strain evidence="1">HGM_15179</strain>
        <tissue evidence="1">Muscle</tissue>
    </source>
</reference>
<proteinExistence type="predicted"/>
<evidence type="ECO:0000313" key="1">
    <source>
        <dbReference type="EMBL" id="TRZ14384.1"/>
    </source>
</evidence>